<reference evidence="3 4" key="1">
    <citation type="submission" date="2016-10" db="EMBL/GenBank/DDBJ databases">
        <authorList>
            <person name="de Groot N.N."/>
        </authorList>
    </citation>
    <scope>NUCLEOTIDE SEQUENCE [LARGE SCALE GENOMIC DNA]</scope>
    <source>
        <strain evidence="3 4">SR12</strain>
    </source>
</reference>
<protein>
    <submittedName>
        <fullName evidence="3">VanZ like family protein</fullName>
    </submittedName>
</protein>
<evidence type="ECO:0000313" key="4">
    <source>
        <dbReference type="Proteomes" id="UP000199394"/>
    </source>
</evidence>
<name>A0A1H4CYS5_9FIRM</name>
<evidence type="ECO:0000313" key="3">
    <source>
        <dbReference type="EMBL" id="SEA65480.1"/>
    </source>
</evidence>
<keyword evidence="1" id="KW-0472">Membrane</keyword>
<evidence type="ECO:0000259" key="2">
    <source>
        <dbReference type="Pfam" id="PF04892"/>
    </source>
</evidence>
<feature type="non-terminal residue" evidence="3">
    <location>
        <position position="1"/>
    </location>
</feature>
<dbReference type="Pfam" id="PF04892">
    <property type="entry name" value="VanZ"/>
    <property type="match status" value="1"/>
</dbReference>
<dbReference type="InterPro" id="IPR053150">
    <property type="entry name" value="Teicoplanin_resist-assoc"/>
</dbReference>
<dbReference type="InterPro" id="IPR006976">
    <property type="entry name" value="VanZ-like"/>
</dbReference>
<feature type="transmembrane region" description="Helical" evidence="1">
    <location>
        <begin position="115"/>
        <end position="133"/>
    </location>
</feature>
<organism evidence="3 4">
    <name type="scientific">Eubacterium aggregans</name>
    <dbReference type="NCBI Taxonomy" id="81409"/>
    <lineage>
        <taxon>Bacteria</taxon>
        <taxon>Bacillati</taxon>
        <taxon>Bacillota</taxon>
        <taxon>Clostridia</taxon>
        <taxon>Eubacteriales</taxon>
        <taxon>Eubacteriaceae</taxon>
        <taxon>Eubacterium</taxon>
    </lineage>
</organism>
<feature type="transmembrane region" description="Helical" evidence="1">
    <location>
        <begin position="41"/>
        <end position="62"/>
    </location>
</feature>
<gene>
    <name evidence="3" type="ORF">SAMN04515656_1191</name>
</gene>
<dbReference type="PANTHER" id="PTHR36834:SF1">
    <property type="entry name" value="INTEGRAL MEMBRANE PROTEIN"/>
    <property type="match status" value="1"/>
</dbReference>
<feature type="transmembrane region" description="Helical" evidence="1">
    <location>
        <begin position="82"/>
        <end position="103"/>
    </location>
</feature>
<keyword evidence="4" id="KW-1185">Reference proteome</keyword>
<dbReference type="Proteomes" id="UP000199394">
    <property type="component" value="Unassembled WGS sequence"/>
</dbReference>
<keyword evidence="1" id="KW-1133">Transmembrane helix</keyword>
<feature type="transmembrane region" description="Helical" evidence="1">
    <location>
        <begin position="145"/>
        <end position="163"/>
    </location>
</feature>
<proteinExistence type="predicted"/>
<dbReference type="AlphaFoldDB" id="A0A1H4CYS5"/>
<sequence>AEAPNAKWLTDITEVPCFDGKLYLAAILDCYDGTKVQPRELAVLFVLAVYVVGVLYITLLSRRAKDLDYYDLSYLFVTVSRSAYSVSQMVENVLLFFPLGCLLPMALPRKWRRSWMVVGVGCLFSIAIELIQLVTHRGACQIFDVMMNTGGTWVGYLCWWVLCSKSCKGFSPKNPRGFL</sequence>
<dbReference type="PANTHER" id="PTHR36834">
    <property type="entry name" value="MEMBRANE PROTEIN-RELATED"/>
    <property type="match status" value="1"/>
</dbReference>
<dbReference type="RefSeq" id="WP_176966702.1">
    <property type="nucleotide sequence ID" value="NZ_FNRK01000019.1"/>
</dbReference>
<dbReference type="STRING" id="81409.SAMN04515656_1191"/>
<dbReference type="EMBL" id="FNRK01000019">
    <property type="protein sequence ID" value="SEA65480.1"/>
    <property type="molecule type" value="Genomic_DNA"/>
</dbReference>
<evidence type="ECO:0000256" key="1">
    <source>
        <dbReference type="SAM" id="Phobius"/>
    </source>
</evidence>
<accession>A0A1H4CYS5</accession>
<feature type="domain" description="VanZ-like" evidence="2">
    <location>
        <begin position="48"/>
        <end position="162"/>
    </location>
</feature>
<keyword evidence="1" id="KW-0812">Transmembrane</keyword>